<dbReference type="EMBL" id="JH001654">
    <property type="protein sequence ID" value="EGV91897.1"/>
    <property type="molecule type" value="Genomic_DNA"/>
</dbReference>
<gene>
    <name evidence="1" type="ORF">I79_020404</name>
</gene>
<proteinExistence type="predicted"/>
<evidence type="ECO:0000313" key="1">
    <source>
        <dbReference type="EMBL" id="EGV91897.1"/>
    </source>
</evidence>
<name>G3I9Z0_CRIGR</name>
<organism evidence="1 2">
    <name type="scientific">Cricetulus griseus</name>
    <name type="common">Chinese hamster</name>
    <name type="synonym">Cricetulus barabensis griseus</name>
    <dbReference type="NCBI Taxonomy" id="10029"/>
    <lineage>
        <taxon>Eukaryota</taxon>
        <taxon>Metazoa</taxon>
        <taxon>Chordata</taxon>
        <taxon>Craniata</taxon>
        <taxon>Vertebrata</taxon>
        <taxon>Euteleostomi</taxon>
        <taxon>Mammalia</taxon>
        <taxon>Eutheria</taxon>
        <taxon>Euarchontoglires</taxon>
        <taxon>Glires</taxon>
        <taxon>Rodentia</taxon>
        <taxon>Myomorpha</taxon>
        <taxon>Muroidea</taxon>
        <taxon>Cricetidae</taxon>
        <taxon>Cricetinae</taxon>
        <taxon>Cricetulus</taxon>
    </lineage>
</organism>
<protein>
    <submittedName>
        <fullName evidence="1">Uncharacterized protein</fullName>
    </submittedName>
</protein>
<dbReference type="AlphaFoldDB" id="G3I9Z0"/>
<dbReference type="InParanoid" id="G3I9Z0"/>
<dbReference type="Proteomes" id="UP000001075">
    <property type="component" value="Unassembled WGS sequence"/>
</dbReference>
<accession>G3I9Z0</accession>
<evidence type="ECO:0000313" key="2">
    <source>
        <dbReference type="Proteomes" id="UP000001075"/>
    </source>
</evidence>
<reference evidence="2" key="1">
    <citation type="journal article" date="2011" name="Nat. Biotechnol.">
        <title>The genomic sequence of the Chinese hamster ovary (CHO)-K1 cell line.</title>
        <authorList>
            <person name="Xu X."/>
            <person name="Nagarajan H."/>
            <person name="Lewis N.E."/>
            <person name="Pan S."/>
            <person name="Cai Z."/>
            <person name="Liu X."/>
            <person name="Chen W."/>
            <person name="Xie M."/>
            <person name="Wang W."/>
            <person name="Hammond S."/>
            <person name="Andersen M.R."/>
            <person name="Neff N."/>
            <person name="Passarelli B."/>
            <person name="Koh W."/>
            <person name="Fan H.C."/>
            <person name="Wang J."/>
            <person name="Gui Y."/>
            <person name="Lee K.H."/>
            <person name="Betenbaugh M.J."/>
            <person name="Quake S.R."/>
            <person name="Famili I."/>
            <person name="Palsson B.O."/>
            <person name="Wang J."/>
        </authorList>
    </citation>
    <scope>NUCLEOTIDE SEQUENCE [LARGE SCALE GENOMIC DNA]</scope>
    <source>
        <strain evidence="2">CHO K1 cell line</strain>
    </source>
</reference>
<sequence>MGLLPKRCQAAQFSPPHKGGSCGRPPPYSLPLLALAQQCSHGTQCCLATSHKCILICMQGPFGIPVQGFPNFQARVRVG</sequence>